<evidence type="ECO:0000313" key="1">
    <source>
        <dbReference type="EMBL" id="ULT95185.1"/>
    </source>
</evidence>
<accession>A0AAE9AH27</accession>
<dbReference type="Proteomes" id="UP000827892">
    <property type="component" value="Chromosome IV"/>
</dbReference>
<protein>
    <submittedName>
        <fullName evidence="1">Uncharacterized protein</fullName>
    </submittedName>
</protein>
<dbReference type="AlphaFoldDB" id="A0AAE9AH27"/>
<reference evidence="1 2" key="1">
    <citation type="submission" date="2022-05" db="EMBL/GenBank/DDBJ databases">
        <title>Chromosome-level reference genomes for two strains of Caenorhabditis briggsae: an improved platform for comparative genomics.</title>
        <authorList>
            <person name="Stevens L."/>
            <person name="Andersen E.C."/>
        </authorList>
    </citation>
    <scope>NUCLEOTIDE SEQUENCE [LARGE SCALE GENOMIC DNA]</scope>
    <source>
        <strain evidence="1">QX1410_ONT</strain>
        <tissue evidence="1">Whole-organism</tissue>
    </source>
</reference>
<name>A0AAE9AH27_CAEBR</name>
<proteinExistence type="predicted"/>
<evidence type="ECO:0000313" key="2">
    <source>
        <dbReference type="Proteomes" id="UP000827892"/>
    </source>
</evidence>
<dbReference type="EMBL" id="CP090894">
    <property type="protein sequence ID" value="ULT95185.1"/>
    <property type="molecule type" value="Genomic_DNA"/>
</dbReference>
<organism evidence="1 2">
    <name type="scientific">Caenorhabditis briggsae</name>
    <dbReference type="NCBI Taxonomy" id="6238"/>
    <lineage>
        <taxon>Eukaryota</taxon>
        <taxon>Metazoa</taxon>
        <taxon>Ecdysozoa</taxon>
        <taxon>Nematoda</taxon>
        <taxon>Chromadorea</taxon>
        <taxon>Rhabditida</taxon>
        <taxon>Rhabditina</taxon>
        <taxon>Rhabditomorpha</taxon>
        <taxon>Rhabditoidea</taxon>
        <taxon>Rhabditidae</taxon>
        <taxon>Peloderinae</taxon>
        <taxon>Caenorhabditis</taxon>
    </lineage>
</organism>
<gene>
    <name evidence="1" type="ORF">L3Y34_004131</name>
</gene>
<sequence length="85" mass="9485">MHPKSFFSVPSPSDNLDCRSITCFGSSNCTTIPKIEDVIRQSLNFTDDYKNYTLANGTWNLNMTSSDHCISLFSVILQLSVVFIG</sequence>